<dbReference type="Proteomes" id="UP000464787">
    <property type="component" value="Chromosome"/>
</dbReference>
<dbReference type="Pfam" id="PF03401">
    <property type="entry name" value="TctC"/>
    <property type="match status" value="1"/>
</dbReference>
<name>A0A857J391_9BURK</name>
<organism evidence="3 4">
    <name type="scientific">Xylophilus rhododendri</name>
    <dbReference type="NCBI Taxonomy" id="2697032"/>
    <lineage>
        <taxon>Bacteria</taxon>
        <taxon>Pseudomonadati</taxon>
        <taxon>Pseudomonadota</taxon>
        <taxon>Betaproteobacteria</taxon>
        <taxon>Burkholderiales</taxon>
        <taxon>Xylophilus</taxon>
    </lineage>
</organism>
<feature type="signal peptide" evidence="2">
    <location>
        <begin position="1"/>
        <end position="21"/>
    </location>
</feature>
<feature type="chain" id="PRO_5032610915" evidence="2">
    <location>
        <begin position="22"/>
        <end position="324"/>
    </location>
</feature>
<dbReference type="Gene3D" id="3.40.190.10">
    <property type="entry name" value="Periplasmic binding protein-like II"/>
    <property type="match status" value="1"/>
</dbReference>
<dbReference type="InterPro" id="IPR042100">
    <property type="entry name" value="Bug_dom1"/>
</dbReference>
<dbReference type="Gene3D" id="3.40.190.150">
    <property type="entry name" value="Bordetella uptake gene, domain 1"/>
    <property type="match status" value="1"/>
</dbReference>
<proteinExistence type="inferred from homology"/>
<evidence type="ECO:0000313" key="3">
    <source>
        <dbReference type="EMBL" id="QHI97723.1"/>
    </source>
</evidence>
<accession>A0A857J391</accession>
<keyword evidence="4" id="KW-1185">Reference proteome</keyword>
<protein>
    <submittedName>
        <fullName evidence="3">Tripartite tricarboxylate transporter substrate binding protein</fullName>
    </submittedName>
</protein>
<dbReference type="RefSeq" id="WP_160551241.1">
    <property type="nucleotide sequence ID" value="NZ_CP047650.1"/>
</dbReference>
<dbReference type="EMBL" id="CP047650">
    <property type="protein sequence ID" value="QHI97723.1"/>
    <property type="molecule type" value="Genomic_DNA"/>
</dbReference>
<dbReference type="KEGG" id="xyk:GT347_06795"/>
<evidence type="ECO:0000256" key="2">
    <source>
        <dbReference type="SAM" id="SignalP"/>
    </source>
</evidence>
<evidence type="ECO:0000313" key="4">
    <source>
        <dbReference type="Proteomes" id="UP000464787"/>
    </source>
</evidence>
<evidence type="ECO:0000256" key="1">
    <source>
        <dbReference type="ARBA" id="ARBA00006987"/>
    </source>
</evidence>
<dbReference type="PANTHER" id="PTHR42928">
    <property type="entry name" value="TRICARBOXYLATE-BINDING PROTEIN"/>
    <property type="match status" value="1"/>
</dbReference>
<dbReference type="PANTHER" id="PTHR42928:SF5">
    <property type="entry name" value="BLR1237 PROTEIN"/>
    <property type="match status" value="1"/>
</dbReference>
<gene>
    <name evidence="3" type="ORF">GT347_06795</name>
</gene>
<dbReference type="AlphaFoldDB" id="A0A857J391"/>
<dbReference type="PIRSF" id="PIRSF017082">
    <property type="entry name" value="YflP"/>
    <property type="match status" value="1"/>
</dbReference>
<dbReference type="CDD" id="cd07012">
    <property type="entry name" value="PBP2_Bug_TTT"/>
    <property type="match status" value="1"/>
</dbReference>
<dbReference type="SUPFAM" id="SSF53850">
    <property type="entry name" value="Periplasmic binding protein-like II"/>
    <property type="match status" value="1"/>
</dbReference>
<dbReference type="InterPro" id="IPR005064">
    <property type="entry name" value="BUG"/>
</dbReference>
<sequence>MKSIKQVLAAVLCACSLGAAAESGTYPVKPITLVIPYPITGAVDVLGRQLADKMATLLDQTIVVENRPGAGATLAAAYVAAAPPDGYTLILGGTASHVSAPLLYSHLPYDPVKSFEPVGMVSDSPHLLALGANTKATNLRELIAELKAKGANARFGSTGNGTMSHLAGEQFKRTFGLPAMVHVPYEGGPPTAKALVHGDIDMAIINFPDAIPLVKTGRMRVLATTGAQRSPVFPKLPTVDEAGLGNYEATTWVGLYAPAGTPAPVVKKLTEALAAALRDEDLQRKLRVPGHEPIYRAPKPFAEFVQEQSRQLQPLIREAHISVN</sequence>
<keyword evidence="2" id="KW-0732">Signal</keyword>
<comment type="similarity">
    <text evidence="1">Belongs to the UPF0065 (bug) family.</text>
</comment>
<reference evidence="3 4" key="1">
    <citation type="submission" date="2020-01" db="EMBL/GenBank/DDBJ databases">
        <title>Genome sequencing of strain KACC 21265.</title>
        <authorList>
            <person name="Heo J."/>
            <person name="Kim S.-J."/>
            <person name="Kim J.-S."/>
            <person name="Hong S.-B."/>
            <person name="Kwon S.-W."/>
        </authorList>
    </citation>
    <scope>NUCLEOTIDE SEQUENCE [LARGE SCALE GENOMIC DNA]</scope>
    <source>
        <strain evidence="3 4">KACC 21265</strain>
    </source>
</reference>